<evidence type="ECO:0000259" key="1">
    <source>
        <dbReference type="Pfam" id="PF00561"/>
    </source>
</evidence>
<feature type="domain" description="AB hydrolase-1" evidence="1">
    <location>
        <begin position="21"/>
        <end position="150"/>
    </location>
</feature>
<reference evidence="2 3" key="1">
    <citation type="submission" date="2020-02" db="EMBL/GenBank/DDBJ databases">
        <title>Genome assembly of a novel Clostridium senegalense strain.</title>
        <authorList>
            <person name="Gupta T.B."/>
            <person name="Jauregui R."/>
            <person name="Maclean P."/>
            <person name="Nawarathana A."/>
            <person name="Brightwell G."/>
        </authorList>
    </citation>
    <scope>NUCLEOTIDE SEQUENCE [LARGE SCALE GENOMIC DNA]</scope>
    <source>
        <strain evidence="2 3">AGRFS4</strain>
    </source>
</reference>
<dbReference type="RefSeq" id="WP_199870516.1">
    <property type="nucleotide sequence ID" value="NZ_JAAGPU010000028.1"/>
</dbReference>
<organism evidence="2 3">
    <name type="scientific">Clostridium senegalense</name>
    <dbReference type="NCBI Taxonomy" id="1465809"/>
    <lineage>
        <taxon>Bacteria</taxon>
        <taxon>Bacillati</taxon>
        <taxon>Bacillota</taxon>
        <taxon>Clostridia</taxon>
        <taxon>Eubacteriales</taxon>
        <taxon>Clostridiaceae</taxon>
        <taxon>Clostridium</taxon>
    </lineage>
</organism>
<evidence type="ECO:0000313" key="2">
    <source>
        <dbReference type="EMBL" id="NEU05875.1"/>
    </source>
</evidence>
<sequence>MAYFEYKGKKIYYEEKGEGTPLILLHGNTASSKMFSYIIDLYTDKYRVISIDFLGHGNSERLKEFPLELWFDEAMQTISLLEFLSCDKANLLGTSGGAWVAINVALERPDLVKKVIADSFDGKSLASNFADRLLEQRTLSKKNEMAREFYYLCQGQDWEGVVDNDTNSLLKFTHENISPFHKSLSELQVPLLLTGSNNDDMIRNDFEIEYNNILHEISQGEKYIFQEGFHPSVISNGEEFAKIAKAFLDKI</sequence>
<comment type="caution">
    <text evidence="2">The sequence shown here is derived from an EMBL/GenBank/DDBJ whole genome shotgun (WGS) entry which is preliminary data.</text>
</comment>
<gene>
    <name evidence="2" type="ORF">G3M99_13645</name>
</gene>
<dbReference type="SUPFAM" id="SSF53474">
    <property type="entry name" value="alpha/beta-Hydrolases"/>
    <property type="match status" value="1"/>
</dbReference>
<keyword evidence="3" id="KW-1185">Reference proteome</keyword>
<keyword evidence="2" id="KW-0378">Hydrolase</keyword>
<accession>A0A6M0H583</accession>
<dbReference type="Pfam" id="PF00561">
    <property type="entry name" value="Abhydrolase_1"/>
    <property type="match status" value="1"/>
</dbReference>
<evidence type="ECO:0000313" key="3">
    <source>
        <dbReference type="Proteomes" id="UP000481872"/>
    </source>
</evidence>
<dbReference type="PRINTS" id="PR00111">
    <property type="entry name" value="ABHYDROLASE"/>
</dbReference>
<dbReference type="PANTHER" id="PTHR43798">
    <property type="entry name" value="MONOACYLGLYCEROL LIPASE"/>
    <property type="match status" value="1"/>
</dbReference>
<dbReference type="InterPro" id="IPR029058">
    <property type="entry name" value="AB_hydrolase_fold"/>
</dbReference>
<dbReference type="GO" id="GO:0016787">
    <property type="term" value="F:hydrolase activity"/>
    <property type="evidence" value="ECO:0007669"/>
    <property type="project" value="UniProtKB-KW"/>
</dbReference>
<dbReference type="EMBL" id="JAAGPU010000028">
    <property type="protein sequence ID" value="NEU05875.1"/>
    <property type="molecule type" value="Genomic_DNA"/>
</dbReference>
<dbReference type="Gene3D" id="3.40.50.1820">
    <property type="entry name" value="alpha/beta hydrolase"/>
    <property type="match status" value="1"/>
</dbReference>
<dbReference type="AlphaFoldDB" id="A0A6M0H583"/>
<dbReference type="InterPro" id="IPR000073">
    <property type="entry name" value="AB_hydrolase_1"/>
</dbReference>
<dbReference type="Proteomes" id="UP000481872">
    <property type="component" value="Unassembled WGS sequence"/>
</dbReference>
<dbReference type="InterPro" id="IPR050266">
    <property type="entry name" value="AB_hydrolase_sf"/>
</dbReference>
<protein>
    <submittedName>
        <fullName evidence="2">Alpha/beta hydrolase</fullName>
    </submittedName>
</protein>
<proteinExistence type="predicted"/>
<name>A0A6M0H583_9CLOT</name>